<dbReference type="SUPFAM" id="SSF143120">
    <property type="entry name" value="YefM-like"/>
    <property type="match status" value="1"/>
</dbReference>
<evidence type="ECO:0000313" key="2">
    <source>
        <dbReference type="EMBL" id="OGG02113.1"/>
    </source>
</evidence>
<reference evidence="2 3" key="1">
    <citation type="journal article" date="2016" name="Nat. Commun.">
        <title>Thousands of microbial genomes shed light on interconnected biogeochemical processes in an aquifer system.</title>
        <authorList>
            <person name="Anantharaman K."/>
            <person name="Brown C.T."/>
            <person name="Hug L.A."/>
            <person name="Sharon I."/>
            <person name="Castelle C.J."/>
            <person name="Probst A.J."/>
            <person name="Thomas B.C."/>
            <person name="Singh A."/>
            <person name="Wilkins M.J."/>
            <person name="Karaoz U."/>
            <person name="Brodie E.L."/>
            <person name="Williams K.H."/>
            <person name="Hubbard S.S."/>
            <person name="Banfield J.F."/>
        </authorList>
    </citation>
    <scope>NUCLEOTIDE SEQUENCE [LARGE SCALE GENOMIC DNA]</scope>
</reference>
<name>A0A1F5YPX2_9BACT</name>
<evidence type="ECO:0008006" key="4">
    <source>
        <dbReference type="Google" id="ProtNLM"/>
    </source>
</evidence>
<dbReference type="InterPro" id="IPR036165">
    <property type="entry name" value="YefM-like_sf"/>
</dbReference>
<comment type="similarity">
    <text evidence="1">Belongs to the phD/YefM antitoxin family.</text>
</comment>
<organism evidence="2 3">
    <name type="scientific">Candidatus Gottesmanbacteria bacterium RBG_16_37_8</name>
    <dbReference type="NCBI Taxonomy" id="1798371"/>
    <lineage>
        <taxon>Bacteria</taxon>
        <taxon>Candidatus Gottesmaniibacteriota</taxon>
    </lineage>
</organism>
<gene>
    <name evidence="2" type="ORF">A2W14_02475</name>
</gene>
<dbReference type="Proteomes" id="UP000176665">
    <property type="component" value="Unassembled WGS sequence"/>
</dbReference>
<evidence type="ECO:0000313" key="3">
    <source>
        <dbReference type="Proteomes" id="UP000176665"/>
    </source>
</evidence>
<protein>
    <recommendedName>
        <fullName evidence="4">Antitoxin</fullName>
    </recommendedName>
</protein>
<evidence type="ECO:0000256" key="1">
    <source>
        <dbReference type="ARBA" id="ARBA00009981"/>
    </source>
</evidence>
<dbReference type="EMBL" id="MFJA01000075">
    <property type="protein sequence ID" value="OGG02113.1"/>
    <property type="molecule type" value="Genomic_DNA"/>
</dbReference>
<dbReference type="AlphaFoldDB" id="A0A1F5YPX2"/>
<accession>A0A1F5YPX2</accession>
<proteinExistence type="inferred from homology"/>
<comment type="caution">
    <text evidence="2">The sequence shown here is derived from an EMBL/GenBank/DDBJ whole genome shotgun (WGS) entry which is preliminary data.</text>
</comment>
<sequence length="77" mass="8951">MDSLNLTSLRENLFKIIDKVIISGVPQKLERKGKKLKIVLDEKIDKFDNLVPHKSIIGEPEKLIKAKPYLWQEPRNV</sequence>